<protein>
    <submittedName>
        <fullName evidence="1">Uncharacterized protein</fullName>
    </submittedName>
</protein>
<sequence length="28" mass="3171">MIHAINMAIFLQSVIPELDASSTLRVHY</sequence>
<geneLocation type="plasmid" evidence="1">
    <name>I</name>
</geneLocation>
<dbReference type="EMBL" id="LT984809">
    <property type="protein sequence ID" value="SPD49043.1"/>
    <property type="molecule type" value="Genomic_DNA"/>
</dbReference>
<keyword evidence="1" id="KW-0614">Plasmid</keyword>
<proteinExistence type="predicted"/>
<reference evidence="1" key="1">
    <citation type="submission" date="2018-01" db="EMBL/GenBank/DDBJ databases">
        <authorList>
            <person name="Gaut B.S."/>
            <person name="Morton B.R."/>
            <person name="Clegg M.T."/>
            <person name="Duvall M.R."/>
        </authorList>
    </citation>
    <scope>NUCLEOTIDE SEQUENCE</scope>
    <source>
        <strain evidence="1">Cupriavidus taiwanensis STM 8555</strain>
    </source>
</reference>
<evidence type="ECO:0000313" key="1">
    <source>
        <dbReference type="EMBL" id="SPD49043.1"/>
    </source>
</evidence>
<name>A0A375HF86_9BURK</name>
<organism evidence="1">
    <name type="scientific">Cupriavidus taiwanensis</name>
    <dbReference type="NCBI Taxonomy" id="164546"/>
    <lineage>
        <taxon>Bacteria</taxon>
        <taxon>Pseudomonadati</taxon>
        <taxon>Pseudomonadota</taxon>
        <taxon>Betaproteobacteria</taxon>
        <taxon>Burkholderiales</taxon>
        <taxon>Burkholderiaceae</taxon>
        <taxon>Cupriavidus</taxon>
    </lineage>
</organism>
<accession>A0A375HF86</accession>
<gene>
    <name evidence="1" type="ORF">CBM2612_P0388</name>
</gene>
<dbReference type="AlphaFoldDB" id="A0A375HF86"/>